<dbReference type="Proteomes" id="UP000658720">
    <property type="component" value="Unassembled WGS sequence"/>
</dbReference>
<protein>
    <submittedName>
        <fullName evidence="1">Uncharacterized protein</fullName>
    </submittedName>
</protein>
<dbReference type="RefSeq" id="WP_194021039.1">
    <property type="nucleotide sequence ID" value="NZ_JADEVV010000072.1"/>
</dbReference>
<evidence type="ECO:0000313" key="1">
    <source>
        <dbReference type="EMBL" id="MBE9255596.1"/>
    </source>
</evidence>
<reference evidence="1 2" key="1">
    <citation type="submission" date="2020-10" db="EMBL/GenBank/DDBJ databases">
        <authorList>
            <person name="Castelo-Branco R."/>
            <person name="Eusebio N."/>
            <person name="Adriana R."/>
            <person name="Vieira A."/>
            <person name="Brugerolle De Fraissinette N."/>
            <person name="Rezende De Castro R."/>
            <person name="Schneider M.P."/>
            <person name="Vasconcelos V."/>
            <person name="Leao P.N."/>
        </authorList>
    </citation>
    <scope>NUCLEOTIDE SEQUENCE [LARGE SCALE GENOMIC DNA]</scope>
    <source>
        <strain evidence="1 2">LEGE 00031</strain>
    </source>
</reference>
<accession>A0ABR9VX50</accession>
<organism evidence="1 2">
    <name type="scientific">Synechocystis salina LEGE 00031</name>
    <dbReference type="NCBI Taxonomy" id="1828736"/>
    <lineage>
        <taxon>Bacteria</taxon>
        <taxon>Bacillati</taxon>
        <taxon>Cyanobacteriota</taxon>
        <taxon>Cyanophyceae</taxon>
        <taxon>Synechococcales</taxon>
        <taxon>Merismopediaceae</taxon>
        <taxon>Synechocystis</taxon>
    </lineage>
</organism>
<evidence type="ECO:0000313" key="2">
    <source>
        <dbReference type="Proteomes" id="UP000658720"/>
    </source>
</evidence>
<comment type="caution">
    <text evidence="1">The sequence shown here is derived from an EMBL/GenBank/DDBJ whole genome shotgun (WGS) entry which is preliminary data.</text>
</comment>
<proteinExistence type="predicted"/>
<gene>
    <name evidence="1" type="ORF">IQ217_17505</name>
</gene>
<keyword evidence="2" id="KW-1185">Reference proteome</keyword>
<sequence>MAIVKQQTITQAKALIADRLSQLPECLGVDLNDTELEKLVQEMLE</sequence>
<name>A0ABR9VX50_9SYNC</name>
<dbReference type="EMBL" id="JADEVV010000072">
    <property type="protein sequence ID" value="MBE9255596.1"/>
    <property type="molecule type" value="Genomic_DNA"/>
</dbReference>